<feature type="transmembrane region" description="Helical" evidence="8">
    <location>
        <begin position="6"/>
        <end position="27"/>
    </location>
</feature>
<dbReference type="PROSITE" id="PS00503">
    <property type="entry name" value="PECTINESTERASE_2"/>
    <property type="match status" value="1"/>
</dbReference>
<dbReference type="InterPro" id="IPR012334">
    <property type="entry name" value="Pectin_lyas_fold"/>
</dbReference>
<evidence type="ECO:0000256" key="7">
    <source>
        <dbReference type="RuleBase" id="RU000589"/>
    </source>
</evidence>
<dbReference type="InterPro" id="IPR033131">
    <property type="entry name" value="Pectinesterase_Asp_AS"/>
</dbReference>
<dbReference type="GO" id="GO:0004857">
    <property type="term" value="F:enzyme inhibitor activity"/>
    <property type="evidence" value="ECO:0007669"/>
    <property type="project" value="InterPro"/>
</dbReference>
<dbReference type="GO" id="GO:0042545">
    <property type="term" value="P:cell wall modification"/>
    <property type="evidence" value="ECO:0007669"/>
    <property type="project" value="UniProtKB-UniRule"/>
</dbReference>
<dbReference type="SUPFAM" id="SSF101148">
    <property type="entry name" value="Plant invertase/pectin methylesterase inhibitor"/>
    <property type="match status" value="1"/>
</dbReference>
<dbReference type="CDD" id="cd15798">
    <property type="entry name" value="PMEI-like_3"/>
    <property type="match status" value="1"/>
</dbReference>
<reference evidence="10" key="1">
    <citation type="submission" date="2019-03" db="EMBL/GenBank/DDBJ databases">
        <title>Molecular characterization of PME/PMEI genes and their involvement in root border cells releasing of Chinese fir.</title>
        <authorList>
            <person name="Lu W."/>
        </authorList>
    </citation>
    <scope>NUCLEOTIDE SEQUENCE</scope>
</reference>
<evidence type="ECO:0000256" key="5">
    <source>
        <dbReference type="ARBA" id="ARBA00023085"/>
    </source>
</evidence>
<organism evidence="10">
    <name type="scientific">Cunninghamia lanceolata</name>
    <name type="common">China fir</name>
    <name type="synonym">Pinus lanceolata</name>
    <dbReference type="NCBI Taxonomy" id="28977"/>
    <lineage>
        <taxon>Eukaryota</taxon>
        <taxon>Viridiplantae</taxon>
        <taxon>Streptophyta</taxon>
        <taxon>Embryophyta</taxon>
        <taxon>Tracheophyta</taxon>
        <taxon>Spermatophyta</taxon>
        <taxon>Pinopsida</taxon>
        <taxon>Pinidae</taxon>
        <taxon>Conifers II</taxon>
        <taxon>Cupressales</taxon>
        <taxon>Cupressaceae</taxon>
        <taxon>Cunninghamia</taxon>
    </lineage>
</organism>
<evidence type="ECO:0000256" key="1">
    <source>
        <dbReference type="ARBA" id="ARBA00005184"/>
    </source>
</evidence>
<dbReference type="NCBIfam" id="TIGR01614">
    <property type="entry name" value="PME_inhib"/>
    <property type="match status" value="1"/>
</dbReference>
<comment type="pathway">
    <text evidence="1 7">Glycan metabolism; pectin degradation; 2-dehydro-3-deoxy-D-gluconate from pectin: step 1/5.</text>
</comment>
<keyword evidence="8" id="KW-1133">Transmembrane helix</keyword>
<dbReference type="Gene3D" id="1.20.140.40">
    <property type="entry name" value="Invertase/pectin methylesterase inhibitor family protein"/>
    <property type="match status" value="1"/>
</dbReference>
<dbReference type="InterPro" id="IPR000070">
    <property type="entry name" value="Pectinesterase_cat"/>
</dbReference>
<comment type="similarity">
    <text evidence="3">In the C-terminal section; belongs to the pectinesterase family.</text>
</comment>
<dbReference type="SUPFAM" id="SSF51126">
    <property type="entry name" value="Pectin lyase-like"/>
    <property type="match status" value="1"/>
</dbReference>
<sequence>MGSVSKALHIFFNRVGDFSSAILFMMYGKVEGTENRRIVIIMAAAMIMVVVAVVMCVAVGVAPANSLHPRIVVRSSAKKTLSSHHFGRTACKGAADPQLCVSTIAKLPGWPVAPPSELVNIAVKASIGLVERTSAVALSLNGSASAGLEQSALQDCIELLDDTADQLTEALEDVVGMEFDGVNFVANDVRTLLSAGLTNQDTCIEGMSNTNGLVRSQLENSVQQISDLVRTSLAMAKRISDLTDIIDDFKPPFHNRRLMADADDEDFPAWLSAADRKLLQTPTSDLQVDAWVAQDGSGNYTTITDAINAAPEKSSRRFVIHVKAGIYHERIEIKKKKANLTLLGDGMDSTIITGNRSVFDKTTTYRSATFAVKGAEFIARDIGFENTAGPYRHQAVALRVDSDQSVFYRCSVTGYQDTLYAHSLRQFYRECKIYGTVDFIFGNAAAVFQSCLILARKPLADQMITVTAQSRKDPNQNTGFSIHDCNITAAPDYAAVKTSFRTFLGRPWKMYSRTVFMQSFLDDIVQPQGWVPWNTSNFALDTLYYGEFMNYGPGAGLVARINWLGYHILNISEATTFTVAQFIDGNKWLPSTGITYLSGLKV</sequence>
<dbReference type="PANTHER" id="PTHR31707">
    <property type="entry name" value="PECTINESTERASE"/>
    <property type="match status" value="1"/>
</dbReference>
<keyword evidence="8" id="KW-0812">Transmembrane</keyword>
<dbReference type="AlphaFoldDB" id="A0A6G9W2N8"/>
<evidence type="ECO:0000313" key="10">
    <source>
        <dbReference type="EMBL" id="QIR83166.1"/>
    </source>
</evidence>
<evidence type="ECO:0000256" key="8">
    <source>
        <dbReference type="SAM" id="Phobius"/>
    </source>
</evidence>
<feature type="active site" evidence="6">
    <location>
        <position position="438"/>
    </location>
</feature>
<proteinExistence type="evidence at transcript level"/>
<dbReference type="FunFam" id="2.160.20.10:FF:000001">
    <property type="entry name" value="Pectinesterase"/>
    <property type="match status" value="1"/>
</dbReference>
<keyword evidence="4 7" id="KW-0378">Hydrolase</keyword>
<dbReference type="Pfam" id="PF04043">
    <property type="entry name" value="PMEI"/>
    <property type="match status" value="1"/>
</dbReference>
<comment type="similarity">
    <text evidence="2">In the N-terminal section; belongs to the PMEI family.</text>
</comment>
<dbReference type="GO" id="GO:0045490">
    <property type="term" value="P:pectin catabolic process"/>
    <property type="evidence" value="ECO:0007669"/>
    <property type="project" value="UniProtKB-UniRule"/>
</dbReference>
<evidence type="ECO:0000259" key="9">
    <source>
        <dbReference type="SMART" id="SM00856"/>
    </source>
</evidence>
<protein>
    <recommendedName>
        <fullName evidence="7">Pectinesterase</fullName>
        <ecNumber evidence="7">3.1.1.11</ecNumber>
    </recommendedName>
</protein>
<evidence type="ECO:0000256" key="2">
    <source>
        <dbReference type="ARBA" id="ARBA00006027"/>
    </source>
</evidence>
<keyword evidence="5 7" id="KW-0063">Aspartyl esterase</keyword>
<dbReference type="EC" id="3.1.1.11" evidence="7"/>
<accession>A0A6G9W2N8</accession>
<evidence type="ECO:0000256" key="3">
    <source>
        <dbReference type="ARBA" id="ARBA00007786"/>
    </source>
</evidence>
<name>A0A6G9W2N8_CUNLA</name>
<feature type="domain" description="Pectinesterase inhibitor" evidence="9">
    <location>
        <begin position="82"/>
        <end position="235"/>
    </location>
</feature>
<comment type="catalytic activity">
    <reaction evidence="7">
        <text>[(1-&gt;4)-alpha-D-galacturonosyl methyl ester](n) + n H2O = [(1-&gt;4)-alpha-D-galacturonosyl](n) + n methanol + n H(+)</text>
        <dbReference type="Rhea" id="RHEA:22380"/>
        <dbReference type="Rhea" id="RHEA-COMP:14570"/>
        <dbReference type="Rhea" id="RHEA-COMP:14573"/>
        <dbReference type="ChEBI" id="CHEBI:15377"/>
        <dbReference type="ChEBI" id="CHEBI:15378"/>
        <dbReference type="ChEBI" id="CHEBI:17790"/>
        <dbReference type="ChEBI" id="CHEBI:140522"/>
        <dbReference type="ChEBI" id="CHEBI:140523"/>
        <dbReference type="EC" id="3.1.1.11"/>
    </reaction>
</comment>
<dbReference type="SMART" id="SM00856">
    <property type="entry name" value="PMEI"/>
    <property type="match status" value="1"/>
</dbReference>
<evidence type="ECO:0000256" key="6">
    <source>
        <dbReference type="PROSITE-ProRule" id="PRU10040"/>
    </source>
</evidence>
<feature type="transmembrane region" description="Helical" evidence="8">
    <location>
        <begin position="39"/>
        <end position="62"/>
    </location>
</feature>
<dbReference type="InterPro" id="IPR035513">
    <property type="entry name" value="Invertase/methylesterase_inhib"/>
</dbReference>
<keyword evidence="8" id="KW-0472">Membrane</keyword>
<dbReference type="Pfam" id="PF01095">
    <property type="entry name" value="Pectinesterase"/>
    <property type="match status" value="1"/>
</dbReference>
<dbReference type="InterPro" id="IPR006501">
    <property type="entry name" value="Pectinesterase_inhib_dom"/>
</dbReference>
<dbReference type="InterPro" id="IPR011050">
    <property type="entry name" value="Pectin_lyase_fold/virulence"/>
</dbReference>
<dbReference type="GO" id="GO:0030599">
    <property type="term" value="F:pectinesterase activity"/>
    <property type="evidence" value="ECO:0007669"/>
    <property type="project" value="UniProtKB-UniRule"/>
</dbReference>
<gene>
    <name evidence="10" type="primary">PME8</name>
</gene>
<dbReference type="EMBL" id="MK585475">
    <property type="protein sequence ID" value="QIR83166.1"/>
    <property type="molecule type" value="mRNA"/>
</dbReference>
<evidence type="ECO:0000256" key="4">
    <source>
        <dbReference type="ARBA" id="ARBA00022801"/>
    </source>
</evidence>
<dbReference type="UniPathway" id="UPA00545">
    <property type="reaction ID" value="UER00823"/>
</dbReference>
<dbReference type="Gene3D" id="2.160.20.10">
    <property type="entry name" value="Single-stranded right-handed beta-helix, Pectin lyase-like"/>
    <property type="match status" value="1"/>
</dbReference>